<dbReference type="Pfam" id="PF02096">
    <property type="entry name" value="60KD_IMP"/>
    <property type="match status" value="1"/>
</dbReference>
<name>K1WVM5_MARBU</name>
<accession>K1WVM5</accession>
<dbReference type="HOGENOM" id="CLU_029282_1_2_1"/>
<feature type="transmembrane region" description="Helical" evidence="7">
    <location>
        <begin position="250"/>
        <end position="273"/>
    </location>
</feature>
<dbReference type="eggNOG" id="KOG1239">
    <property type="taxonomic scope" value="Eukaryota"/>
</dbReference>
<evidence type="ECO:0000313" key="10">
    <source>
        <dbReference type="Proteomes" id="UP000006753"/>
    </source>
</evidence>
<dbReference type="PANTHER" id="PTHR12428">
    <property type="entry name" value="OXA1"/>
    <property type="match status" value="1"/>
</dbReference>
<sequence>MSLLHRTKLPRPPALHQVLLLPSSLRSRTFHASPRPQNVLLTAINASHTALDGLHSLTGLPWAYSIPLFALLLRCTIILPISIYQRRAILKQASLLPLLQSWRHALQHETMREVRAKRSELYSRHGCGMWKNFLMLVQLPVFLSVMEALRKMCGSREGVLGMLMGNQNNVVETGVENVAGVITGDGLVDQALSIPTEMSLATEGVLWFPNLLVGDPQLVLPFVLSATLLLNIFGLPTSKRPWSVRLKRSLGLVCLVVGPLMINVPSALLIYWISSSASAYLQALALENFMPIPKAVAPCEPKRPWRAGLGVQMSAVQSRIGGNWREVKKPVATERGPRK</sequence>
<dbReference type="OMA" id="WQRKRIV"/>
<gene>
    <name evidence="9" type="ORF">MBM_04996</name>
</gene>
<evidence type="ECO:0000256" key="1">
    <source>
        <dbReference type="ARBA" id="ARBA00004141"/>
    </source>
</evidence>
<dbReference type="InterPro" id="IPR001708">
    <property type="entry name" value="YidC/ALB3/OXA1/COX18"/>
</dbReference>
<dbReference type="EMBL" id="JH921438">
    <property type="protein sequence ID" value="EKD16527.1"/>
    <property type="molecule type" value="Genomic_DNA"/>
</dbReference>
<proteinExistence type="inferred from homology"/>
<feature type="domain" description="Membrane insertase YidC/Oxa/ALB C-terminal" evidence="8">
    <location>
        <begin position="62"/>
        <end position="286"/>
    </location>
</feature>
<evidence type="ECO:0000313" key="9">
    <source>
        <dbReference type="EMBL" id="EKD16527.1"/>
    </source>
</evidence>
<dbReference type="AlphaFoldDB" id="K1WVM5"/>
<evidence type="ECO:0000256" key="7">
    <source>
        <dbReference type="SAM" id="Phobius"/>
    </source>
</evidence>
<evidence type="ECO:0000259" key="8">
    <source>
        <dbReference type="Pfam" id="PF02096"/>
    </source>
</evidence>
<dbReference type="InParanoid" id="K1WVM5"/>
<dbReference type="GO" id="GO:0032979">
    <property type="term" value="P:protein insertion into mitochondrial inner membrane from matrix"/>
    <property type="evidence" value="ECO:0007669"/>
    <property type="project" value="TreeGrafter"/>
</dbReference>
<dbReference type="GO" id="GO:0005743">
    <property type="term" value="C:mitochondrial inner membrane"/>
    <property type="evidence" value="ECO:0007669"/>
    <property type="project" value="TreeGrafter"/>
</dbReference>
<dbReference type="GO" id="GO:0033617">
    <property type="term" value="P:mitochondrial respiratory chain complex IV assembly"/>
    <property type="evidence" value="ECO:0007669"/>
    <property type="project" value="TreeGrafter"/>
</dbReference>
<keyword evidence="3 6" id="KW-0812">Transmembrane</keyword>
<dbReference type="OrthoDB" id="2148490at2759"/>
<reference evidence="9 10" key="1">
    <citation type="journal article" date="2012" name="BMC Genomics">
        <title>Sequencing the genome of Marssonina brunnea reveals fungus-poplar co-evolution.</title>
        <authorList>
            <person name="Zhu S."/>
            <person name="Cao Y.-Z."/>
            <person name="Jiang C."/>
            <person name="Tan B.-Y."/>
            <person name="Wang Z."/>
            <person name="Feng S."/>
            <person name="Zhang L."/>
            <person name="Su X.-H."/>
            <person name="Brejova B."/>
            <person name="Vinar T."/>
            <person name="Xu M."/>
            <person name="Wang M.-X."/>
            <person name="Zhang S.-G."/>
            <person name="Huang M.-R."/>
            <person name="Wu R."/>
            <person name="Zhou Y."/>
        </authorList>
    </citation>
    <scope>NUCLEOTIDE SEQUENCE [LARGE SCALE GENOMIC DNA]</scope>
    <source>
        <strain evidence="9 10">MB_m1</strain>
    </source>
</reference>
<dbReference type="PANTHER" id="PTHR12428:SF65">
    <property type="entry name" value="CYTOCHROME C OXIDASE ASSEMBLY PROTEIN COX18, MITOCHONDRIAL"/>
    <property type="match status" value="1"/>
</dbReference>
<comment type="similarity">
    <text evidence="2 6">Belongs to the OXA1/ALB3/YidC family.</text>
</comment>
<dbReference type="Proteomes" id="UP000006753">
    <property type="component" value="Unassembled WGS sequence"/>
</dbReference>
<protein>
    <submittedName>
        <fullName evidence="9">Inner membrane protein COX18</fullName>
    </submittedName>
</protein>
<keyword evidence="10" id="KW-1185">Reference proteome</keyword>
<dbReference type="GO" id="GO:0032977">
    <property type="term" value="F:membrane insertase activity"/>
    <property type="evidence" value="ECO:0007669"/>
    <property type="project" value="InterPro"/>
</dbReference>
<dbReference type="InterPro" id="IPR028055">
    <property type="entry name" value="YidC/Oxa/ALB_C"/>
</dbReference>
<comment type="subcellular location">
    <subcellularLocation>
        <location evidence="1 6">Membrane</location>
        <topology evidence="1 6">Multi-pass membrane protein</topology>
    </subcellularLocation>
</comment>
<dbReference type="RefSeq" id="XP_007292885.1">
    <property type="nucleotide sequence ID" value="XM_007292823.1"/>
</dbReference>
<dbReference type="CDD" id="cd20069">
    <property type="entry name" value="5TM_Oxa1-like"/>
    <property type="match status" value="1"/>
</dbReference>
<keyword evidence="4 7" id="KW-1133">Transmembrane helix</keyword>
<evidence type="ECO:0000256" key="4">
    <source>
        <dbReference type="ARBA" id="ARBA00022989"/>
    </source>
</evidence>
<evidence type="ECO:0000256" key="2">
    <source>
        <dbReference type="ARBA" id="ARBA00009877"/>
    </source>
</evidence>
<keyword evidence="5 7" id="KW-0472">Membrane</keyword>
<evidence type="ECO:0000256" key="6">
    <source>
        <dbReference type="RuleBase" id="RU003945"/>
    </source>
</evidence>
<dbReference type="GeneID" id="18760931"/>
<feature type="transmembrane region" description="Helical" evidence="7">
    <location>
        <begin position="62"/>
        <end position="84"/>
    </location>
</feature>
<evidence type="ECO:0000256" key="5">
    <source>
        <dbReference type="ARBA" id="ARBA00023136"/>
    </source>
</evidence>
<organism evidence="9 10">
    <name type="scientific">Marssonina brunnea f. sp. multigermtubi (strain MB_m1)</name>
    <name type="common">Marssonina leaf spot fungus</name>
    <dbReference type="NCBI Taxonomy" id="1072389"/>
    <lineage>
        <taxon>Eukaryota</taxon>
        <taxon>Fungi</taxon>
        <taxon>Dikarya</taxon>
        <taxon>Ascomycota</taxon>
        <taxon>Pezizomycotina</taxon>
        <taxon>Leotiomycetes</taxon>
        <taxon>Helotiales</taxon>
        <taxon>Drepanopezizaceae</taxon>
        <taxon>Drepanopeziza</taxon>
    </lineage>
</organism>
<feature type="transmembrane region" description="Helical" evidence="7">
    <location>
        <begin position="218"/>
        <end position="238"/>
    </location>
</feature>
<dbReference type="KEGG" id="mbe:MBM_04996"/>
<dbReference type="STRING" id="1072389.K1WVM5"/>
<evidence type="ECO:0000256" key="3">
    <source>
        <dbReference type="ARBA" id="ARBA00022692"/>
    </source>
</evidence>